<feature type="compositionally biased region" description="Polar residues" evidence="1">
    <location>
        <begin position="137"/>
        <end position="150"/>
    </location>
</feature>
<feature type="region of interest" description="Disordered" evidence="1">
    <location>
        <begin position="137"/>
        <end position="203"/>
    </location>
</feature>
<evidence type="ECO:0000313" key="3">
    <source>
        <dbReference type="Proteomes" id="UP000275078"/>
    </source>
</evidence>
<organism evidence="2 3">
    <name type="scientific">Ascobolus immersus RN42</name>
    <dbReference type="NCBI Taxonomy" id="1160509"/>
    <lineage>
        <taxon>Eukaryota</taxon>
        <taxon>Fungi</taxon>
        <taxon>Dikarya</taxon>
        <taxon>Ascomycota</taxon>
        <taxon>Pezizomycotina</taxon>
        <taxon>Pezizomycetes</taxon>
        <taxon>Pezizales</taxon>
        <taxon>Ascobolaceae</taxon>
        <taxon>Ascobolus</taxon>
    </lineage>
</organism>
<name>A0A3N4I726_ASCIM</name>
<dbReference type="EMBL" id="ML119724">
    <property type="protein sequence ID" value="RPA77594.1"/>
    <property type="molecule type" value="Genomic_DNA"/>
</dbReference>
<proteinExistence type="predicted"/>
<feature type="compositionally biased region" description="Pro residues" evidence="1">
    <location>
        <begin position="184"/>
        <end position="198"/>
    </location>
</feature>
<dbReference type="Proteomes" id="UP000275078">
    <property type="component" value="Unassembled WGS sequence"/>
</dbReference>
<dbReference type="AlphaFoldDB" id="A0A3N4I726"/>
<protein>
    <submittedName>
        <fullName evidence="2">Uncharacterized protein</fullName>
    </submittedName>
</protein>
<evidence type="ECO:0000313" key="2">
    <source>
        <dbReference type="EMBL" id="RPA77594.1"/>
    </source>
</evidence>
<gene>
    <name evidence="2" type="ORF">BJ508DRAFT_330091</name>
</gene>
<reference evidence="2 3" key="1">
    <citation type="journal article" date="2018" name="Nat. Ecol. Evol.">
        <title>Pezizomycetes genomes reveal the molecular basis of ectomycorrhizal truffle lifestyle.</title>
        <authorList>
            <person name="Murat C."/>
            <person name="Payen T."/>
            <person name="Noel B."/>
            <person name="Kuo A."/>
            <person name="Morin E."/>
            <person name="Chen J."/>
            <person name="Kohler A."/>
            <person name="Krizsan K."/>
            <person name="Balestrini R."/>
            <person name="Da Silva C."/>
            <person name="Montanini B."/>
            <person name="Hainaut M."/>
            <person name="Levati E."/>
            <person name="Barry K.W."/>
            <person name="Belfiori B."/>
            <person name="Cichocki N."/>
            <person name="Clum A."/>
            <person name="Dockter R.B."/>
            <person name="Fauchery L."/>
            <person name="Guy J."/>
            <person name="Iotti M."/>
            <person name="Le Tacon F."/>
            <person name="Lindquist E.A."/>
            <person name="Lipzen A."/>
            <person name="Malagnac F."/>
            <person name="Mello A."/>
            <person name="Molinier V."/>
            <person name="Miyauchi S."/>
            <person name="Poulain J."/>
            <person name="Riccioni C."/>
            <person name="Rubini A."/>
            <person name="Sitrit Y."/>
            <person name="Splivallo R."/>
            <person name="Traeger S."/>
            <person name="Wang M."/>
            <person name="Zifcakova L."/>
            <person name="Wipf D."/>
            <person name="Zambonelli A."/>
            <person name="Paolocci F."/>
            <person name="Nowrousian M."/>
            <person name="Ottonello S."/>
            <person name="Baldrian P."/>
            <person name="Spatafora J.W."/>
            <person name="Henrissat B."/>
            <person name="Nagy L.G."/>
            <person name="Aury J.M."/>
            <person name="Wincker P."/>
            <person name="Grigoriev I.V."/>
            <person name="Bonfante P."/>
            <person name="Martin F.M."/>
        </authorList>
    </citation>
    <scope>NUCLEOTIDE SEQUENCE [LARGE SCALE GENOMIC DNA]</scope>
    <source>
        <strain evidence="2 3">RN42</strain>
    </source>
</reference>
<evidence type="ECO:0000256" key="1">
    <source>
        <dbReference type="SAM" id="MobiDB-lite"/>
    </source>
</evidence>
<keyword evidence="3" id="KW-1185">Reference proteome</keyword>
<feature type="compositionally biased region" description="Low complexity" evidence="1">
    <location>
        <begin position="151"/>
        <end position="162"/>
    </location>
</feature>
<sequence>MPSWTPLSTNPPEPAAGSALCKPGRLIFVPDHIQSQKDWQILLQNAYGGRKGSLGLITDPQLLAIHGKRELRKLRSTSPWIMASPGMITLEEAKEKIRRWHVEVARLVFPELRSVGEPEDGVEGVLRPARSRTLVCNQRRFSTPVPRSSFPTAAPEPTKTTPILPNKEKPTPKPLPKASSTHTRPPPVLPRPTTPAPQPQTRNPLRRLVNHIRENRRYWKEYDITVAARRKEQKYNEEAQFLKMVDKKTSYGGRYYFNYEHGYSVNARRRWIDRVPGEPDRDGGYGGRDSITGRWGWVGMGKDGAGEGLEMPD</sequence>
<accession>A0A3N4I726</accession>